<gene>
    <name evidence="5" type="ORF">AVDCRST_MAG18-2101</name>
</gene>
<dbReference type="PANTHER" id="PTHR23026">
    <property type="entry name" value="NADPH NITROREDUCTASE"/>
    <property type="match status" value="1"/>
</dbReference>
<proteinExistence type="predicted"/>
<dbReference type="PANTHER" id="PTHR23026:SF90">
    <property type="entry name" value="IODOTYROSINE DEIODINASE 1"/>
    <property type="match status" value="1"/>
</dbReference>
<evidence type="ECO:0000259" key="4">
    <source>
        <dbReference type="Pfam" id="PF00881"/>
    </source>
</evidence>
<evidence type="ECO:0000256" key="3">
    <source>
        <dbReference type="ARBA" id="ARBA00023002"/>
    </source>
</evidence>
<dbReference type="Pfam" id="PF00881">
    <property type="entry name" value="Nitroreductase"/>
    <property type="match status" value="1"/>
</dbReference>
<sequence>MGDPFANDASYVTVPLGHQRLAPEESLARSRAFLDTMRRRRSVRAFSTEPVPFALIEAAVAAAGTAPSGANQQPWTFVAVGDPDLKARMRAAAEGEERDFYTDHITPEWRAALAPLGTDPVKTHLTDAPWVVVVFAHAFGLERLPDGGERQFKHYYVAESVGIAVGLFLASLTHAGLVALTHTPSPMAFLGALLDRPRNERAYVVIPVGYPAPDATVPAHALEKKSLEQILIQATSR</sequence>
<dbReference type="AlphaFoldDB" id="A0A6J4VCD8"/>
<organism evidence="5">
    <name type="scientific">uncultured Thermomicrobiales bacterium</name>
    <dbReference type="NCBI Taxonomy" id="1645740"/>
    <lineage>
        <taxon>Bacteria</taxon>
        <taxon>Pseudomonadati</taxon>
        <taxon>Thermomicrobiota</taxon>
        <taxon>Thermomicrobia</taxon>
        <taxon>Thermomicrobiales</taxon>
        <taxon>environmental samples</taxon>
    </lineage>
</organism>
<dbReference type="InterPro" id="IPR000415">
    <property type="entry name" value="Nitroreductase-like"/>
</dbReference>
<keyword evidence="2" id="KW-0288">FMN</keyword>
<reference evidence="5" key="1">
    <citation type="submission" date="2020-02" db="EMBL/GenBank/DDBJ databases">
        <authorList>
            <person name="Meier V. D."/>
        </authorList>
    </citation>
    <scope>NUCLEOTIDE SEQUENCE</scope>
    <source>
        <strain evidence="5">AVDCRST_MAG18</strain>
    </source>
</reference>
<dbReference type="CDD" id="cd02144">
    <property type="entry name" value="iodotyrosine_dehalogenase"/>
    <property type="match status" value="1"/>
</dbReference>
<evidence type="ECO:0000313" key="5">
    <source>
        <dbReference type="EMBL" id="CAA9572159.1"/>
    </source>
</evidence>
<dbReference type="InterPro" id="IPR029479">
    <property type="entry name" value="Nitroreductase"/>
</dbReference>
<protein>
    <submittedName>
        <fullName evidence="5">Nitroreductase family protein</fullName>
    </submittedName>
</protein>
<accession>A0A6J4VCD8</accession>
<keyword evidence="3" id="KW-0560">Oxidoreductase</keyword>
<dbReference type="GO" id="GO:0016491">
    <property type="term" value="F:oxidoreductase activity"/>
    <property type="evidence" value="ECO:0007669"/>
    <property type="project" value="UniProtKB-KW"/>
</dbReference>
<feature type="domain" description="Nitroreductase" evidence="4">
    <location>
        <begin position="38"/>
        <end position="210"/>
    </location>
</feature>
<name>A0A6J4VCD8_9BACT</name>
<keyword evidence="1" id="KW-0285">Flavoprotein</keyword>
<evidence type="ECO:0000256" key="2">
    <source>
        <dbReference type="ARBA" id="ARBA00022643"/>
    </source>
</evidence>
<dbReference type="InterPro" id="IPR050627">
    <property type="entry name" value="Nitroreductase/BluB"/>
</dbReference>
<dbReference type="EMBL" id="CADCWN010000164">
    <property type="protein sequence ID" value="CAA9572159.1"/>
    <property type="molecule type" value="Genomic_DNA"/>
</dbReference>
<dbReference type="SUPFAM" id="SSF55469">
    <property type="entry name" value="FMN-dependent nitroreductase-like"/>
    <property type="match status" value="1"/>
</dbReference>
<evidence type="ECO:0000256" key="1">
    <source>
        <dbReference type="ARBA" id="ARBA00022630"/>
    </source>
</evidence>
<dbReference type="Gene3D" id="3.40.109.10">
    <property type="entry name" value="NADH Oxidase"/>
    <property type="match status" value="1"/>
</dbReference>